<feature type="domain" description="Mutator-like transposase" evidence="2">
    <location>
        <begin position="160"/>
        <end position="513"/>
    </location>
</feature>
<dbReference type="InterPro" id="IPR049012">
    <property type="entry name" value="Mutator_transp_dom"/>
</dbReference>
<proteinExistence type="predicted"/>
<evidence type="ECO:0000256" key="1">
    <source>
        <dbReference type="SAM" id="MobiDB-lite"/>
    </source>
</evidence>
<dbReference type="Pfam" id="PF20700">
    <property type="entry name" value="Mutator"/>
    <property type="match status" value="1"/>
</dbReference>
<feature type="region of interest" description="Disordered" evidence="1">
    <location>
        <begin position="41"/>
        <end position="68"/>
    </location>
</feature>
<dbReference type="EMBL" id="GEZM01051147">
    <property type="protein sequence ID" value="JAV75141.1"/>
    <property type="molecule type" value="Transcribed_RNA"/>
</dbReference>
<feature type="compositionally biased region" description="Low complexity" evidence="1">
    <location>
        <begin position="46"/>
        <end position="56"/>
    </location>
</feature>
<dbReference type="EMBL" id="GEZM01051150">
    <property type="protein sequence ID" value="JAV75134.1"/>
    <property type="molecule type" value="Transcribed_RNA"/>
</dbReference>
<organism evidence="3">
    <name type="scientific">Photinus pyralis</name>
    <name type="common">Common eastern firefly</name>
    <name type="synonym">Lampyris pyralis</name>
    <dbReference type="NCBI Taxonomy" id="7054"/>
    <lineage>
        <taxon>Eukaryota</taxon>
        <taxon>Metazoa</taxon>
        <taxon>Ecdysozoa</taxon>
        <taxon>Arthropoda</taxon>
        <taxon>Hexapoda</taxon>
        <taxon>Insecta</taxon>
        <taxon>Pterygota</taxon>
        <taxon>Neoptera</taxon>
        <taxon>Endopterygota</taxon>
        <taxon>Coleoptera</taxon>
        <taxon>Polyphaga</taxon>
        <taxon>Elateriformia</taxon>
        <taxon>Elateroidea</taxon>
        <taxon>Lampyridae</taxon>
        <taxon>Lampyrinae</taxon>
        <taxon>Photinus</taxon>
    </lineage>
</organism>
<dbReference type="AlphaFoldDB" id="A0A1Y1LQ91"/>
<dbReference type="EMBL" id="GEZM01051157">
    <property type="protein sequence ID" value="JAV75117.1"/>
    <property type="molecule type" value="Transcribed_RNA"/>
</dbReference>
<protein>
    <recommendedName>
        <fullName evidence="2">Mutator-like transposase domain-containing protein</fullName>
    </recommendedName>
</protein>
<dbReference type="EMBL" id="GEZM01051155">
    <property type="protein sequence ID" value="JAV75121.1"/>
    <property type="molecule type" value="Transcribed_RNA"/>
</dbReference>
<evidence type="ECO:0000259" key="2">
    <source>
        <dbReference type="Pfam" id="PF20700"/>
    </source>
</evidence>
<sequence>MPKCMGSLSRSLKSRKSAMKKLSQRRWNSIMPKMDQVVPTTVPLCSSNDVDNNSSDKTGPPDYLSKGEEEAVVSTSCYNSDSDTELDELVLELEPEPIASCSYDNIDSNFVNATDPFHNFNKDDEEVITTISGDSSDGTDISIETDLDVIKPKKSNCLVGRRIIEIKYFLDELRSLKHKGFDCSFFDMEVLSEKMEGFQSKISFKCNVCNIVQIVNTENPNKKDFPTNCAVVAGAISIGVGYSQINEFVSCLNIPNMSNATYLRYHSNLSKNIHDENIKLMNTAAQEERRLAVESGHVSEQGVPIIPVIVDGAWSKRSYRTNYNALSGVACIIGAKTKKILYMGVKNKYCFVCTRASTPVEHSCFKSWDRSSTAMEAEIIAEGFQSSIKSHNLIYGKIIGDGDSTVYKKVVEVSPYGPTFVVEKIECRNHLIRNYINKISELSKDTKFPIHLRRIVTNTDVLGRFRNAITKAIAFRKQGPDAENTKVALLKKDIENGPNHIFGDHSNCDGYFCSGNKDQENLVPTLKLSGIFEPIVTANRRLANNAASLLQDVDTNAAESYNIPSLPNLSVGSGSIIP</sequence>
<name>A0A1Y1LQ91_PHOPY</name>
<reference evidence="3" key="1">
    <citation type="journal article" date="2016" name="Sci. Rep.">
        <title>Molecular characterization of firefly nuptial gifts: a multi-omics approach sheds light on postcopulatory sexual selection.</title>
        <authorList>
            <person name="Al-Wathiqui N."/>
            <person name="Fallon T.R."/>
            <person name="South A."/>
            <person name="Weng J.K."/>
            <person name="Lewis S.M."/>
        </authorList>
    </citation>
    <scope>NUCLEOTIDE SEQUENCE</scope>
</reference>
<accession>A0A1Y1LQ91</accession>
<evidence type="ECO:0000313" key="3">
    <source>
        <dbReference type="EMBL" id="JAV75121.1"/>
    </source>
</evidence>